<dbReference type="InterPro" id="IPR002750">
    <property type="entry name" value="CobE/GbiG_C"/>
</dbReference>
<dbReference type="Proteomes" id="UP000094707">
    <property type="component" value="Chromosome I"/>
</dbReference>
<dbReference type="AlphaFoldDB" id="A0A1D3L5G3"/>
<dbReference type="Gene3D" id="3.30.420.180">
    <property type="entry name" value="CobE/GbiG C-terminal domain"/>
    <property type="match status" value="1"/>
</dbReference>
<dbReference type="SUPFAM" id="SSF159664">
    <property type="entry name" value="CobE/GbiG C-terminal domain-like"/>
    <property type="match status" value="1"/>
</dbReference>
<dbReference type="STRING" id="118062.MCBB_2326"/>
<dbReference type="GO" id="GO:0043779">
    <property type="term" value="F:cobalt-precorrin-5A acetaldehyde-lyase activity"/>
    <property type="evidence" value="ECO:0007669"/>
    <property type="project" value="UniProtKB-EC"/>
</dbReference>
<evidence type="ECO:0000259" key="2">
    <source>
        <dbReference type="Pfam" id="PF11760"/>
    </source>
</evidence>
<protein>
    <submittedName>
        <fullName evidence="3">Cobalt-precorrin-5A hydrolase</fullName>
        <ecNumber evidence="3">3.7.1.12</ecNumber>
    </submittedName>
</protein>
<accession>A0A1D3L5G3</accession>
<dbReference type="InterPro" id="IPR036518">
    <property type="entry name" value="CobE/GbiG_C_sf"/>
</dbReference>
<reference evidence="3 4" key="1">
    <citation type="submission" date="2016-08" db="EMBL/GenBank/DDBJ databases">
        <authorList>
            <person name="Seilhamer J.J."/>
        </authorList>
    </citation>
    <scope>NUCLEOTIDE SEQUENCE [LARGE SCALE GENOMIC DNA]</scope>
    <source>
        <strain evidence="3">Buetzberg</strain>
    </source>
</reference>
<feature type="domain" description="CobE/GbiG C-terminal" evidence="1">
    <location>
        <begin position="237"/>
        <end position="356"/>
    </location>
</feature>
<organism evidence="3 4">
    <name type="scientific">Methanobacterium congolense</name>
    <dbReference type="NCBI Taxonomy" id="118062"/>
    <lineage>
        <taxon>Archaea</taxon>
        <taxon>Methanobacteriati</taxon>
        <taxon>Methanobacteriota</taxon>
        <taxon>Methanomada group</taxon>
        <taxon>Methanobacteria</taxon>
        <taxon>Methanobacteriales</taxon>
        <taxon>Methanobacteriaceae</taxon>
        <taxon>Methanobacterium</taxon>
    </lineage>
</organism>
<dbReference type="EC" id="3.7.1.12" evidence="3"/>
<dbReference type="InterPro" id="IPR038029">
    <property type="entry name" value="GbiG_N_sf"/>
</dbReference>
<evidence type="ECO:0000313" key="3">
    <source>
        <dbReference type="EMBL" id="SCG86864.1"/>
    </source>
</evidence>
<feature type="domain" description="Cobalamin synthesis G N-terminal" evidence="2">
    <location>
        <begin position="42"/>
        <end position="122"/>
    </location>
</feature>
<dbReference type="SUPFAM" id="SSF159672">
    <property type="entry name" value="CbiG N-terminal domain-like"/>
    <property type="match status" value="1"/>
</dbReference>
<dbReference type="Pfam" id="PF01890">
    <property type="entry name" value="CbiG_C"/>
    <property type="match status" value="1"/>
</dbReference>
<dbReference type="GO" id="GO:0009236">
    <property type="term" value="P:cobalamin biosynthetic process"/>
    <property type="evidence" value="ECO:0007669"/>
    <property type="project" value="InterPro"/>
</dbReference>
<dbReference type="InterPro" id="IPR052553">
    <property type="entry name" value="CbiG_hydrolase"/>
</dbReference>
<dbReference type="GeneID" id="30413159"/>
<dbReference type="Gene3D" id="3.40.50.11220">
    <property type="match status" value="1"/>
</dbReference>
<dbReference type="OrthoDB" id="4722at2157"/>
<evidence type="ECO:0000313" key="4">
    <source>
        <dbReference type="Proteomes" id="UP000094707"/>
    </source>
</evidence>
<dbReference type="Pfam" id="PF11760">
    <property type="entry name" value="CbiG_N"/>
    <property type="match status" value="1"/>
</dbReference>
<dbReference type="KEGG" id="mcub:MCBB_2326"/>
<dbReference type="InterPro" id="IPR021744">
    <property type="entry name" value="CbiG_N"/>
</dbReference>
<dbReference type="PANTHER" id="PTHR37477:SF1">
    <property type="entry name" value="COBALT-PRECORRIN-5A HYDROLASE"/>
    <property type="match status" value="1"/>
</dbReference>
<name>A0A1D3L5G3_9EURY</name>
<gene>
    <name evidence="3" type="primary">cbiG</name>
    <name evidence="3" type="ORF">MCBB_2326</name>
</gene>
<dbReference type="RefSeq" id="WP_071907885.1">
    <property type="nucleotide sequence ID" value="NZ_LT607756.1"/>
</dbReference>
<keyword evidence="3" id="KW-0378">Hydrolase</keyword>
<dbReference type="PANTHER" id="PTHR37477">
    <property type="entry name" value="COBALT-PRECORRIN-5A HYDROLASE"/>
    <property type="match status" value="1"/>
</dbReference>
<dbReference type="EMBL" id="LT607756">
    <property type="protein sequence ID" value="SCG86864.1"/>
    <property type="molecule type" value="Genomic_DNA"/>
</dbReference>
<sequence length="360" mass="39565">MKLAILTITPKAYELAETISNDLESDPTIITVDIFYKNVKETLKNVFNSYDCVIGIMATGIMVRSLCGLIKHKMEDPAVLVVDEGGKHVITLLSGHFGGGNDFTLKLADLIHADPVVTTATDVNGKLGVDHLAKRYHLQMNDISKNDTSKIKIINTALIEGEIVEIFLNRDFDFLSNANAVENSYLIHSLDSKEHLKILTKMDPKFISKDPHFSENDSKTIIVSYNETKLFLTPKKLVAGVGSRKGVSKDVVINALESAMKILKLPLKRLDLISTGDMKRYEQGIIDASNELGLPIEVIPKEFLKNFQHPDCGVSDFVMEKFGVPGVSEPCAIISAGKSSQLIFKKTAFNGVTVAITLSN</sequence>
<proteinExistence type="predicted"/>
<evidence type="ECO:0000259" key="1">
    <source>
        <dbReference type="Pfam" id="PF01890"/>
    </source>
</evidence>
<keyword evidence="4" id="KW-1185">Reference proteome</keyword>